<dbReference type="InterPro" id="IPR013210">
    <property type="entry name" value="LRR_N_plant-typ"/>
</dbReference>
<evidence type="ECO:0000256" key="12">
    <source>
        <dbReference type="SAM" id="MobiDB-lite"/>
    </source>
</evidence>
<evidence type="ECO:0000256" key="8">
    <source>
        <dbReference type="ARBA" id="ARBA00023136"/>
    </source>
</evidence>
<evidence type="ECO:0000256" key="7">
    <source>
        <dbReference type="ARBA" id="ARBA00022989"/>
    </source>
</evidence>
<keyword evidence="5" id="KW-0812">Transmembrane</keyword>
<keyword evidence="8" id="KW-0472">Membrane</keyword>
<protein>
    <recommendedName>
        <fullName evidence="13">Leucine-rich repeat-containing N-terminal plant-type domain-containing protein</fullName>
    </recommendedName>
</protein>
<dbReference type="PANTHER" id="PTHR48052:SF8">
    <property type="entry name" value="LRR RECEPTOR-LIKE SERINE_THREONINE-PROTEIN KINASE FLS2"/>
    <property type="match status" value="1"/>
</dbReference>
<evidence type="ECO:0000256" key="5">
    <source>
        <dbReference type="ARBA" id="ARBA00022692"/>
    </source>
</evidence>
<evidence type="ECO:0000313" key="14">
    <source>
        <dbReference type="EMBL" id="KAG2485249.1"/>
    </source>
</evidence>
<keyword evidence="15" id="KW-1185">Reference proteome</keyword>
<dbReference type="Pfam" id="PF08263">
    <property type="entry name" value="LRRNT_2"/>
    <property type="match status" value="4"/>
</dbReference>
<keyword evidence="10" id="KW-0325">Glycoprotein</keyword>
<gene>
    <name evidence="14" type="ORF">HYH03_016035</name>
</gene>
<evidence type="ECO:0000256" key="9">
    <source>
        <dbReference type="ARBA" id="ARBA00023170"/>
    </source>
</evidence>
<dbReference type="InterPro" id="IPR032675">
    <property type="entry name" value="LRR_dom_sf"/>
</dbReference>
<dbReference type="SUPFAM" id="SSF141571">
    <property type="entry name" value="Pentapeptide repeat-like"/>
    <property type="match status" value="2"/>
</dbReference>
<evidence type="ECO:0000256" key="1">
    <source>
        <dbReference type="ARBA" id="ARBA00004236"/>
    </source>
</evidence>
<feature type="domain" description="Leucine-rich repeat-containing N-terminal plant-type" evidence="13">
    <location>
        <begin position="1015"/>
        <end position="1031"/>
    </location>
</feature>
<evidence type="ECO:0000256" key="3">
    <source>
        <dbReference type="ARBA" id="ARBA00022475"/>
    </source>
</evidence>
<name>A0A835XKP4_9CHLO</name>
<dbReference type="Gene3D" id="2.160.20.80">
    <property type="entry name" value="E3 ubiquitin-protein ligase SopA"/>
    <property type="match status" value="2"/>
</dbReference>
<evidence type="ECO:0000256" key="10">
    <source>
        <dbReference type="ARBA" id="ARBA00023180"/>
    </source>
</evidence>
<keyword evidence="9" id="KW-0675">Receptor</keyword>
<evidence type="ECO:0000313" key="15">
    <source>
        <dbReference type="Proteomes" id="UP000612055"/>
    </source>
</evidence>
<reference evidence="14" key="1">
    <citation type="journal article" date="2020" name="bioRxiv">
        <title>Comparative genomics of Chlamydomonas.</title>
        <authorList>
            <person name="Craig R.J."/>
            <person name="Hasan A.R."/>
            <person name="Ness R.W."/>
            <person name="Keightley P.D."/>
        </authorList>
    </citation>
    <scope>NUCLEOTIDE SEQUENCE</scope>
    <source>
        <strain evidence="14">CCAP 11/70</strain>
    </source>
</reference>
<evidence type="ECO:0000256" key="4">
    <source>
        <dbReference type="ARBA" id="ARBA00022614"/>
    </source>
</evidence>
<sequence length="2399" mass="247656">MASTQSAAAGSAVDVAVTSSDSTGATSAQVFAEALSGLKWTVPWEVQCLQDPRRTDDTYWPSRCLLPCVQYSYYDEVYIDPSVFPSPRAFCPCGGGSLAPWSLPHDPGHARAAATQQALLQWWDLNVYQDATSGRWTDPAWTAQGAWLGGGSLREATWAEGSSYCSWPFVECAAGCESSHALTALDLRNASLYIWQLDFSPFEAALSEAERADVWYINLSHNFIGGVLPANLPSIFPALEHLSLDHCRYVPYSTPDPYDPDAPLPPNPAASLNFNWQHMPGKRPRGHLADGSHSTGLTCMHRSGPGCCTGESADWCSPSDVNPEGWFDFVLSGPIPEEWGAWAGSLRTLRLQHQALSGSLPEALRGPGSAVVSWRLQGNAELCGPLPESASPLNSVLFLGTKLGTHWWDPDAGACVPAPLSPPDFPAPLAPSVPLIACFGGKVSPPPPPLSVAPVDVAVTSSDSTGATSAQVFAEALSGLKWTVPWEVQCLQDPRRTDDTYWPSRCLLPCVQYSYYDEVYIDPSVFPSPRAFCPCGGGSLAPWSLPHDPGHARAAATQQALLQWWDLNVYQDATSGRWTDPAWTAQGAWLGGGSLREATWAEGSSYCSWPFVECAAGCESSHALTALDLRNASLYIWQLDFSPFEAALSEAERADVWYINLSHNFIGGVLPANLPSIFPALEHLSLDHCRYVPYSTPDPNDPDAPLPPNPAASLNFNWQHMPGKRPRGHLADGSHSTGLTCMHRSGPGCCTGESADWCSPSDVNPEGWFDFMLSGPIPEEWGAWAGSLRTLRLQHQELSGSLPEALRGPGSAVVSWRLQGNAELCGPLPESASPLNSVLFLGTKLGTHWWDPDAGACVPAPLSPPDFPAPLAPSVPLIACFGGKASAQVFAEALSGLKWTVPWEVQCLQDPRRTDDTYWPSRCLLPCVQYSYYDEVYIDPSVFPSPRAFCPCGGGSLAPWSLPHDPGHARAAATQQALLQWWDLNVYQDATSGRWTDPAWTAQGAWLGGGSLREATWAEGSSYCSWPFVECAAGCESSHALTALDLRNASLYIWQLDFSPFEAALSEAERADVWYINLSHNFIGGVLPANLPSIFPALEHLSLDHCRYVPYSTPDPNDPDAPLPPNPAASLNFNWQHMPGKRPRGHLADGSHSTGLTCMHRSGPGCCTGESADWCSPSDVNPEGWFDFVLSGPIPEEWGAWAGSLRTLRLQHQELSGSLPEALRGPGSAVVSWRLQGNAELCGPLPESASPLNSVLFLGTKLGTHWWDPDAGACVPAPLSPPDFPAPLAPSVPLIACFGGKVSAQVFAEALSGLKWTVPWEVQCLQDPRRTDDTYWPSRCLLPCVQYSYYDEVYIDPSVFPSPRAFCPCGGGSLAPWSLPHDPGHARAAATQQALLQWWDLNVYQDATSGRWTDPAWTAQGAWLGGGSLREATWAEGSSYCSWPFVECAAGCESSHALTALDLRNASLYIWQLDFSPFEAALSEAERADVWYINLSHNFIGGVLPANLPSIFPALEHLSLDHCRYVPYSTPDPYDPDAPLPPNPAASLNFNWQHMPGKRPRGHLADGSHSTGLTCMHRSGPGCCTGESADWCSPSDVNPEGWFDFVLSGPIPEEWGAWAGSLRTLRLQHQALSGSLPEALRGPGSAVVSWRLQGNAELCGPLPESASPLNSVLFLGTKLGTHWWDPDAGACVPAPLSPPDFPAPLAPSVPLIACFGGKARAPLPAASVAAATLSGAACTATSVTIATLSATSLPVSAVPSAALTAATLAAAPFTPSTLSAASHPTASFTHLALSGAPLPTASVAAATLSGAARTTASVAAATLSGAARTAALVAATTLSGTARPTASVAAATLYGAACTAASVAAATLSGAACTAASVAAATLSGAAPSHPTASFTHLALSRAPLPTASVAAATLSGAARTTASVAAATLSGAARTAALVAATIPSGTARPTASVAAATLSGAARPAASVAAATLSGTARPTASVAAATLSGAARTAALVAATTPSGTARPTASVAAATLSGAARPAASVAAATLSGTARPTASVAVATLPGAARPAASVAAATLSGAARPAASVAAATLSGAACTATSVTIATLSATPLPVSAVPSAALTAATLAAAPFTPSPLSAASNPTASFTHLPLSRAPLSAASVAAATLSGAACTATSVTIATLPATSLPVSAVPSAALTAANLSAAPFTSSALSAASHPTASFTHLALSTAPLPTASVAAATLSGAARTAAPVAATTLSTTPLPTASVAAATLSGAARPTASVAAATLSGAACTATSVTIATLPATSLPVSAVPSAALTAASLAAAPFTSSALSAAPHPTASFTHLALSTAPLPTASVAAATLSGAARPCPAWCASAASSGRALPAATRRPSASVSRGACISATRHAPASSS</sequence>
<dbReference type="Proteomes" id="UP000612055">
    <property type="component" value="Unassembled WGS sequence"/>
</dbReference>
<dbReference type="EMBL" id="JAEHOE010000133">
    <property type="protein sequence ID" value="KAG2485249.1"/>
    <property type="molecule type" value="Genomic_DNA"/>
</dbReference>
<evidence type="ECO:0000259" key="13">
    <source>
        <dbReference type="Pfam" id="PF08263"/>
    </source>
</evidence>
<accession>A0A835XKP4</accession>
<organism evidence="14 15">
    <name type="scientific">Edaphochlamys debaryana</name>
    <dbReference type="NCBI Taxonomy" id="47281"/>
    <lineage>
        <taxon>Eukaryota</taxon>
        <taxon>Viridiplantae</taxon>
        <taxon>Chlorophyta</taxon>
        <taxon>core chlorophytes</taxon>
        <taxon>Chlorophyceae</taxon>
        <taxon>CS clade</taxon>
        <taxon>Chlamydomonadales</taxon>
        <taxon>Chlamydomonadales incertae sedis</taxon>
        <taxon>Edaphochlamys</taxon>
    </lineage>
</organism>
<dbReference type="GO" id="GO:0005930">
    <property type="term" value="C:axoneme"/>
    <property type="evidence" value="ECO:0007669"/>
    <property type="project" value="UniProtKB-SubCell"/>
</dbReference>
<keyword evidence="3" id="KW-1003">Cell membrane</keyword>
<dbReference type="GO" id="GO:0005886">
    <property type="term" value="C:plasma membrane"/>
    <property type="evidence" value="ECO:0007669"/>
    <property type="project" value="UniProtKB-SubCell"/>
</dbReference>
<dbReference type="PANTHER" id="PTHR48052">
    <property type="entry name" value="UNNAMED PRODUCT"/>
    <property type="match status" value="1"/>
</dbReference>
<evidence type="ECO:0000256" key="6">
    <source>
        <dbReference type="ARBA" id="ARBA00022729"/>
    </source>
</evidence>
<evidence type="ECO:0000256" key="11">
    <source>
        <dbReference type="ARBA" id="ARBA00037847"/>
    </source>
</evidence>
<evidence type="ECO:0000256" key="2">
    <source>
        <dbReference type="ARBA" id="ARBA00004430"/>
    </source>
</evidence>
<keyword evidence="7" id="KW-1133">Transmembrane helix</keyword>
<proteinExistence type="predicted"/>
<dbReference type="GO" id="GO:0012505">
    <property type="term" value="C:endomembrane system"/>
    <property type="evidence" value="ECO:0007669"/>
    <property type="project" value="UniProtKB-SubCell"/>
</dbReference>
<feature type="domain" description="Leucine-rich repeat-containing N-terminal plant-type" evidence="13">
    <location>
        <begin position="1432"/>
        <end position="1448"/>
    </location>
</feature>
<comment type="subcellular location">
    <subcellularLocation>
        <location evidence="1">Cell membrane</location>
    </subcellularLocation>
    <subcellularLocation>
        <location evidence="2">Cytoplasm</location>
        <location evidence="2">Cytoskeleton</location>
        <location evidence="2">Cilium axoneme</location>
    </subcellularLocation>
    <subcellularLocation>
        <location evidence="11">Endomembrane system</location>
        <topology evidence="11">Single-pass membrane protein</topology>
    </subcellularLocation>
</comment>
<keyword evidence="6" id="KW-0732">Signal</keyword>
<dbReference type="SUPFAM" id="SSF52058">
    <property type="entry name" value="L domain-like"/>
    <property type="match status" value="3"/>
</dbReference>
<feature type="domain" description="Leucine-rich repeat-containing N-terminal plant-type" evidence="13">
    <location>
        <begin position="156"/>
        <end position="172"/>
    </location>
</feature>
<keyword evidence="4" id="KW-0433">Leucine-rich repeat</keyword>
<feature type="domain" description="Leucine-rich repeat-containing N-terminal plant-type" evidence="13">
    <location>
        <begin position="598"/>
        <end position="614"/>
    </location>
</feature>
<dbReference type="OrthoDB" id="549279at2759"/>
<dbReference type="Gene3D" id="3.80.10.10">
    <property type="entry name" value="Ribonuclease Inhibitor"/>
    <property type="match status" value="4"/>
</dbReference>
<feature type="region of interest" description="Disordered" evidence="12">
    <location>
        <begin position="2375"/>
        <end position="2399"/>
    </location>
</feature>
<comment type="caution">
    <text evidence="14">The sequence shown here is derived from an EMBL/GenBank/DDBJ whole genome shotgun (WGS) entry which is preliminary data.</text>
</comment>